<reference evidence="1" key="1">
    <citation type="submission" date="2023-07" db="EMBL/GenBank/DDBJ databases">
        <title>Sorghum-associated microbial communities from plants grown in Nebraska, USA.</title>
        <authorList>
            <person name="Schachtman D."/>
        </authorList>
    </citation>
    <scope>NUCLEOTIDE SEQUENCE</scope>
    <source>
        <strain evidence="1">2697</strain>
    </source>
</reference>
<dbReference type="Proteomes" id="UP001246858">
    <property type="component" value="Unassembled WGS sequence"/>
</dbReference>
<gene>
    <name evidence="1" type="ORF">J2X78_001235</name>
</gene>
<accession>A0ACC6KTJ4</accession>
<organism evidence="1 2">
    <name type="scientific">Pedobacter africanus</name>
    <dbReference type="NCBI Taxonomy" id="151894"/>
    <lineage>
        <taxon>Bacteria</taxon>
        <taxon>Pseudomonadati</taxon>
        <taxon>Bacteroidota</taxon>
        <taxon>Sphingobacteriia</taxon>
        <taxon>Sphingobacteriales</taxon>
        <taxon>Sphingobacteriaceae</taxon>
        <taxon>Pedobacter</taxon>
    </lineage>
</organism>
<keyword evidence="2" id="KW-1185">Reference proteome</keyword>
<name>A0ACC6KTJ4_9SPHI</name>
<evidence type="ECO:0000313" key="2">
    <source>
        <dbReference type="Proteomes" id="UP001246858"/>
    </source>
</evidence>
<comment type="caution">
    <text evidence="1">The sequence shown here is derived from an EMBL/GenBank/DDBJ whole genome shotgun (WGS) entry which is preliminary data.</text>
</comment>
<dbReference type="EMBL" id="JAVDTF010000001">
    <property type="protein sequence ID" value="MDR6782683.1"/>
    <property type="molecule type" value="Genomic_DNA"/>
</dbReference>
<protein>
    <submittedName>
        <fullName evidence="1">Uncharacterized protein</fullName>
    </submittedName>
</protein>
<evidence type="ECO:0000313" key="1">
    <source>
        <dbReference type="EMBL" id="MDR6782683.1"/>
    </source>
</evidence>
<sequence>MIDIWLLGYEEVLRENKYLAANYSQLADQVWMIGCSGRIIK</sequence>
<proteinExistence type="predicted"/>